<feature type="repeat" description="ARM" evidence="2">
    <location>
        <begin position="233"/>
        <end position="266"/>
    </location>
</feature>
<dbReference type="PANTHER" id="PTHR46710">
    <property type="entry name" value="ARM REPEAT PROTEIN INTERACTING WITH ABF2"/>
    <property type="match status" value="1"/>
</dbReference>
<dbReference type="OrthoDB" id="29145at2759"/>
<dbReference type="STRING" id="1157962.A0A250WS80"/>
<dbReference type="Pfam" id="PF00651">
    <property type="entry name" value="BTB"/>
    <property type="match status" value="1"/>
</dbReference>
<feature type="domain" description="BTB" evidence="3">
    <location>
        <begin position="539"/>
        <end position="606"/>
    </location>
</feature>
<dbReference type="PROSITE" id="PS50097">
    <property type="entry name" value="BTB"/>
    <property type="match status" value="1"/>
</dbReference>
<feature type="repeat" description="ARM" evidence="2">
    <location>
        <begin position="191"/>
        <end position="233"/>
    </location>
</feature>
<evidence type="ECO:0000313" key="4">
    <source>
        <dbReference type="EMBL" id="GAX73566.1"/>
    </source>
</evidence>
<dbReference type="Gene3D" id="3.30.710.10">
    <property type="entry name" value="Potassium Channel Kv1.1, Chain A"/>
    <property type="match status" value="1"/>
</dbReference>
<organism evidence="4 5">
    <name type="scientific">Chlamydomonas eustigma</name>
    <dbReference type="NCBI Taxonomy" id="1157962"/>
    <lineage>
        <taxon>Eukaryota</taxon>
        <taxon>Viridiplantae</taxon>
        <taxon>Chlorophyta</taxon>
        <taxon>core chlorophytes</taxon>
        <taxon>Chlorophyceae</taxon>
        <taxon>CS clade</taxon>
        <taxon>Chlamydomonadales</taxon>
        <taxon>Chlamydomonadaceae</taxon>
        <taxon>Chlamydomonas</taxon>
    </lineage>
</organism>
<protein>
    <recommendedName>
        <fullName evidence="3">BTB domain-containing protein</fullName>
    </recommendedName>
</protein>
<dbReference type="InterPro" id="IPR011333">
    <property type="entry name" value="SKP1/BTB/POZ_sf"/>
</dbReference>
<dbReference type="PROSITE" id="PS50176">
    <property type="entry name" value="ARM_REPEAT"/>
    <property type="match status" value="5"/>
</dbReference>
<name>A0A250WS80_9CHLO</name>
<dbReference type="SMART" id="SM00185">
    <property type="entry name" value="ARM"/>
    <property type="match status" value="9"/>
</dbReference>
<comment type="caution">
    <text evidence="4">The sequence shown here is derived from an EMBL/GenBank/DDBJ whole genome shotgun (WGS) entry which is preliminary data.</text>
</comment>
<dbReference type="SUPFAM" id="SSF48371">
    <property type="entry name" value="ARM repeat"/>
    <property type="match status" value="2"/>
</dbReference>
<dbReference type="InterPro" id="IPR000210">
    <property type="entry name" value="BTB/POZ_dom"/>
</dbReference>
<feature type="repeat" description="ARM" evidence="2">
    <location>
        <begin position="317"/>
        <end position="359"/>
    </location>
</feature>
<evidence type="ECO:0000259" key="3">
    <source>
        <dbReference type="PROSITE" id="PS50097"/>
    </source>
</evidence>
<feature type="repeat" description="ARM" evidence="2">
    <location>
        <begin position="138"/>
        <end position="191"/>
    </location>
</feature>
<evidence type="ECO:0000256" key="1">
    <source>
        <dbReference type="ARBA" id="ARBA00004906"/>
    </source>
</evidence>
<dbReference type="EMBL" id="BEGY01000004">
    <property type="protein sequence ID" value="GAX73566.1"/>
    <property type="molecule type" value="Genomic_DNA"/>
</dbReference>
<proteinExistence type="predicted"/>
<gene>
    <name evidence="4" type="ORF">CEUSTIGMA_g1017.t1</name>
</gene>
<dbReference type="InterPro" id="IPR011989">
    <property type="entry name" value="ARM-like"/>
</dbReference>
<dbReference type="AlphaFoldDB" id="A0A250WS80"/>
<reference evidence="4 5" key="1">
    <citation type="submission" date="2017-08" db="EMBL/GenBank/DDBJ databases">
        <title>Acidophilic green algal genome provides insights into adaptation to an acidic environment.</title>
        <authorList>
            <person name="Hirooka S."/>
            <person name="Hirose Y."/>
            <person name="Kanesaki Y."/>
            <person name="Higuchi S."/>
            <person name="Fujiwara T."/>
            <person name="Onuma R."/>
            <person name="Era A."/>
            <person name="Ohbayashi R."/>
            <person name="Uzuka A."/>
            <person name="Nozaki H."/>
            <person name="Yoshikawa H."/>
            <person name="Miyagishima S.Y."/>
        </authorList>
    </citation>
    <scope>NUCLEOTIDE SEQUENCE [LARGE SCALE GENOMIC DNA]</scope>
    <source>
        <strain evidence="4 5">NIES-2499</strain>
    </source>
</reference>
<dbReference type="InterPro" id="IPR000225">
    <property type="entry name" value="Armadillo"/>
</dbReference>
<dbReference type="InterPro" id="IPR016024">
    <property type="entry name" value="ARM-type_fold"/>
</dbReference>
<dbReference type="PANTHER" id="PTHR46710:SF1">
    <property type="entry name" value="ARM REPEAT PROTEIN INTERACTING WITH ABF2"/>
    <property type="match status" value="1"/>
</dbReference>
<dbReference type="Pfam" id="PF00514">
    <property type="entry name" value="Arm"/>
    <property type="match status" value="3"/>
</dbReference>
<dbReference type="SUPFAM" id="SSF54695">
    <property type="entry name" value="POZ domain"/>
    <property type="match status" value="1"/>
</dbReference>
<evidence type="ECO:0000313" key="5">
    <source>
        <dbReference type="Proteomes" id="UP000232323"/>
    </source>
</evidence>
<dbReference type="SMART" id="SM00225">
    <property type="entry name" value="BTB"/>
    <property type="match status" value="1"/>
</dbReference>
<accession>A0A250WS80</accession>
<evidence type="ECO:0000256" key="2">
    <source>
        <dbReference type="PROSITE-ProRule" id="PRU00259"/>
    </source>
</evidence>
<comment type="pathway">
    <text evidence="1">Protein modification; protein ubiquitination.</text>
</comment>
<dbReference type="Proteomes" id="UP000232323">
    <property type="component" value="Unassembled WGS sequence"/>
</dbReference>
<sequence>MKRATSDRLAKVSLKRKLAEAFEALAPQSKGSLEDIPKLVELIRKEFSKNKNCDRTLLRKVTHALAELCKQEEHIESVVNEGAIEAVVPLLSLSRTKQEETSSSSTTTSNEEVEKEACFVLGLLAVKPEYQARIATCGALDGLVRLLKEHRLLSTTRPQPGSGGATRRAADAITNLSHENSDIKNQVREKGGIPPLVSLLEAMDLKVQRAAAGALRTLAFKNEENKNQIVECGALPVLIQMLRAEDVGVHYEAVGVIGNLVHSSQNIKRKVLEEHALQPVINLLGSTCPDSQREAALLLGQFATTDADTKARIVQRGAVPALINMLSHHDISLREMAAFALGRLAQNNDNQAGIVQNGGLLPLLALLESKHYNLQHNAAFALYGLADNEDNIADIIREGVLQRLLDCAEKLQVQASKDCVQKTISRMESKFHGRVLSHVVFMLRSNDRTVQQRAAMALARMAPEEELRNIFVERRGLDVLLDMLVDGTLELSVQRDAALALLQLTKKINATSDTADCMPEQPPKTVYLGAQYVNNSTLADITFIVEGKKFHAHRIALLASSDAFHAMFSGGYKEKEASSIDIPNIPWDVFESMMTYIYTGSVEVQPSIANALLQASDQYLLDGLKRLCEMCIAQGLTLSNVIETFELSEAYSAPQLAKRCVLFVLESYDDFTEIHGSDMLHDLMTRMMPQLRRSLLEDVVKAGVTSPVKDN</sequence>
<keyword evidence="5" id="KW-1185">Reference proteome</keyword>
<feature type="repeat" description="ARM" evidence="2">
    <location>
        <begin position="358"/>
        <end position="400"/>
    </location>
</feature>
<dbReference type="InterPro" id="IPR044282">
    <property type="entry name" value="ABAP1/ARIA"/>
</dbReference>
<dbReference type="Gene3D" id="1.25.10.10">
    <property type="entry name" value="Leucine-rich Repeat Variant"/>
    <property type="match status" value="4"/>
</dbReference>